<proteinExistence type="predicted"/>
<protein>
    <submittedName>
        <fullName evidence="1">Uncharacterized protein</fullName>
    </submittedName>
</protein>
<keyword evidence="2" id="KW-1185">Reference proteome</keyword>
<evidence type="ECO:0000313" key="1">
    <source>
        <dbReference type="EMBL" id="TRM58739.1"/>
    </source>
</evidence>
<dbReference type="AlphaFoldDB" id="A0A550C1Q9"/>
<reference evidence="1 2" key="1">
    <citation type="journal article" date="2019" name="New Phytol.">
        <title>Comparative genomics reveals unique wood-decay strategies and fruiting body development in the Schizophyllaceae.</title>
        <authorList>
            <person name="Almasi E."/>
            <person name="Sahu N."/>
            <person name="Krizsan K."/>
            <person name="Balint B."/>
            <person name="Kovacs G.M."/>
            <person name="Kiss B."/>
            <person name="Cseklye J."/>
            <person name="Drula E."/>
            <person name="Henrissat B."/>
            <person name="Nagy I."/>
            <person name="Chovatia M."/>
            <person name="Adam C."/>
            <person name="LaButti K."/>
            <person name="Lipzen A."/>
            <person name="Riley R."/>
            <person name="Grigoriev I.V."/>
            <person name="Nagy L.G."/>
        </authorList>
    </citation>
    <scope>NUCLEOTIDE SEQUENCE [LARGE SCALE GENOMIC DNA]</scope>
    <source>
        <strain evidence="1 2">NL-1724</strain>
    </source>
</reference>
<comment type="caution">
    <text evidence="1">The sequence shown here is derived from an EMBL/GenBank/DDBJ whole genome shotgun (WGS) entry which is preliminary data.</text>
</comment>
<gene>
    <name evidence="1" type="ORF">BD626DRAFT_573251</name>
</gene>
<dbReference type="OrthoDB" id="3012269at2759"/>
<dbReference type="EMBL" id="VDMD01000033">
    <property type="protein sequence ID" value="TRM58739.1"/>
    <property type="molecule type" value="Genomic_DNA"/>
</dbReference>
<organism evidence="1 2">
    <name type="scientific">Schizophyllum amplum</name>
    <dbReference type="NCBI Taxonomy" id="97359"/>
    <lineage>
        <taxon>Eukaryota</taxon>
        <taxon>Fungi</taxon>
        <taxon>Dikarya</taxon>
        <taxon>Basidiomycota</taxon>
        <taxon>Agaricomycotina</taxon>
        <taxon>Agaricomycetes</taxon>
        <taxon>Agaricomycetidae</taxon>
        <taxon>Agaricales</taxon>
        <taxon>Schizophyllaceae</taxon>
        <taxon>Schizophyllum</taxon>
    </lineage>
</organism>
<evidence type="ECO:0000313" key="2">
    <source>
        <dbReference type="Proteomes" id="UP000320762"/>
    </source>
</evidence>
<dbReference type="Proteomes" id="UP000320762">
    <property type="component" value="Unassembled WGS sequence"/>
</dbReference>
<sequence>MQSIPSEYIYFDKKCTITGSTDDLSVVSDLLHTRVTNNQTLAYRMEWNWGLPRGGLKYYIASPLNDIWRAAHGYCRALRSWGIILAPTFKTYMDAMEFSKRAGSRYHETYEATPRRPLTALCPPSGVYRYIYFPLTDAARELQDQLQLGPQTDDDWNMGIHPATGRAMDQSVRQYPVVEAPTHPVSICSHMVDMFNVVDYSAHEYELAPFRQCLWRFLKQWNMDVYARVDPPEWFINDSRKGWDDETLCSSEATGYLPIDLDAQVRAPAPRCAFSDEKEGSQSTSRVSSWLSDVIRPARASARPSKIPRHTSLLVAAHTSKLACSQGLASTTSPVPANVLSPCRKLDIAMIERSSSNRNSPAWVLKQDGSFPSHTFSSNDWALFYYGVRLGPTFADTDDN</sequence>
<name>A0A550C1Q9_9AGAR</name>
<accession>A0A550C1Q9</accession>